<dbReference type="Proteomes" id="UP001175000">
    <property type="component" value="Unassembled WGS sequence"/>
</dbReference>
<feature type="compositionally biased region" description="Basic residues" evidence="1">
    <location>
        <begin position="57"/>
        <end position="66"/>
    </location>
</feature>
<keyword evidence="3" id="KW-1185">Reference proteome</keyword>
<feature type="compositionally biased region" description="Basic and acidic residues" evidence="1">
    <location>
        <begin position="138"/>
        <end position="148"/>
    </location>
</feature>
<feature type="region of interest" description="Disordered" evidence="1">
    <location>
        <begin position="48"/>
        <end position="186"/>
    </location>
</feature>
<accession>A0AA39WF04</accession>
<evidence type="ECO:0000313" key="2">
    <source>
        <dbReference type="EMBL" id="KAK0614173.1"/>
    </source>
</evidence>
<comment type="caution">
    <text evidence="2">The sequence shown here is derived from an EMBL/GenBank/DDBJ whole genome shotgun (WGS) entry which is preliminary data.</text>
</comment>
<name>A0AA39WF04_9PEZI</name>
<protein>
    <submittedName>
        <fullName evidence="2">Uncharacterized protein</fullName>
    </submittedName>
</protein>
<evidence type="ECO:0000313" key="3">
    <source>
        <dbReference type="Proteomes" id="UP001175000"/>
    </source>
</evidence>
<evidence type="ECO:0000256" key="1">
    <source>
        <dbReference type="SAM" id="MobiDB-lite"/>
    </source>
</evidence>
<sequence length="186" mass="20687">MENLSARRRNSFPHWLTFHTCATRQILPCLNTSQTKPPFPPSCCVNTLTDRKTQPSKARRRCRRPSLTRDNLSRLLPSSDLLTHANLPQPPPSHHSSPITSTITTQLRPRPSPGTPYLPSPQSTSPGIPTIHTILRPPRAEPLDRPDHIPPPSLGYPARSSPRKAPIGELPIPSQPPTTHRPVLPR</sequence>
<feature type="compositionally biased region" description="Pro residues" evidence="1">
    <location>
        <begin position="110"/>
        <end position="119"/>
    </location>
</feature>
<reference evidence="2" key="1">
    <citation type="submission" date="2023-06" db="EMBL/GenBank/DDBJ databases">
        <title>Genome-scale phylogeny and comparative genomics of the fungal order Sordariales.</title>
        <authorList>
            <consortium name="Lawrence Berkeley National Laboratory"/>
            <person name="Hensen N."/>
            <person name="Bonometti L."/>
            <person name="Westerberg I."/>
            <person name="Brannstrom I.O."/>
            <person name="Guillou S."/>
            <person name="Cros-Aarteil S."/>
            <person name="Calhoun S."/>
            <person name="Haridas S."/>
            <person name="Kuo A."/>
            <person name="Mondo S."/>
            <person name="Pangilinan J."/>
            <person name="Riley R."/>
            <person name="Labutti K."/>
            <person name="Andreopoulos B."/>
            <person name="Lipzen A."/>
            <person name="Chen C."/>
            <person name="Yanf M."/>
            <person name="Daum C."/>
            <person name="Ng V."/>
            <person name="Clum A."/>
            <person name="Steindorff A."/>
            <person name="Ohm R."/>
            <person name="Martin F."/>
            <person name="Silar P."/>
            <person name="Natvig D."/>
            <person name="Lalanne C."/>
            <person name="Gautier V."/>
            <person name="Ament-Velasquez S.L."/>
            <person name="Kruys A."/>
            <person name="Hutchinson M.I."/>
            <person name="Powell A.J."/>
            <person name="Barry K."/>
            <person name="Miller A.N."/>
            <person name="Grigoriev I.V."/>
            <person name="Debuchy R."/>
            <person name="Gladieux P."/>
            <person name="Thoren M.H."/>
            <person name="Johannesson H."/>
        </authorList>
    </citation>
    <scope>NUCLEOTIDE SEQUENCE</scope>
    <source>
        <strain evidence="2">CBS 606.72</strain>
    </source>
</reference>
<organism evidence="2 3">
    <name type="scientific">Immersiella caudata</name>
    <dbReference type="NCBI Taxonomy" id="314043"/>
    <lineage>
        <taxon>Eukaryota</taxon>
        <taxon>Fungi</taxon>
        <taxon>Dikarya</taxon>
        <taxon>Ascomycota</taxon>
        <taxon>Pezizomycotina</taxon>
        <taxon>Sordariomycetes</taxon>
        <taxon>Sordariomycetidae</taxon>
        <taxon>Sordariales</taxon>
        <taxon>Lasiosphaeriaceae</taxon>
        <taxon>Immersiella</taxon>
    </lineage>
</organism>
<dbReference type="AlphaFoldDB" id="A0AA39WF04"/>
<gene>
    <name evidence="2" type="ORF">B0T14DRAFT_298794</name>
</gene>
<feature type="compositionally biased region" description="Low complexity" evidence="1">
    <location>
        <begin position="94"/>
        <end position="105"/>
    </location>
</feature>
<dbReference type="EMBL" id="JAULSU010000006">
    <property type="protein sequence ID" value="KAK0614173.1"/>
    <property type="molecule type" value="Genomic_DNA"/>
</dbReference>
<proteinExistence type="predicted"/>